<evidence type="ECO:0000313" key="2">
    <source>
        <dbReference type="EMBL" id="NYG35767.1"/>
    </source>
</evidence>
<accession>A0A852WZT3</accession>
<protein>
    <recommendedName>
        <fullName evidence="4">MT0933-like antitoxin protein</fullName>
    </recommendedName>
</protein>
<dbReference type="RefSeq" id="WP_179461384.1">
    <property type="nucleotide sequence ID" value="NZ_JACBZX010000001.1"/>
</dbReference>
<comment type="caution">
    <text evidence="2">The sequence shown here is derived from an EMBL/GenBank/DDBJ whole genome shotgun (WGS) entry which is preliminary data.</text>
</comment>
<dbReference type="Proteomes" id="UP000592181">
    <property type="component" value="Unassembled WGS sequence"/>
</dbReference>
<evidence type="ECO:0000313" key="3">
    <source>
        <dbReference type="Proteomes" id="UP000592181"/>
    </source>
</evidence>
<name>A0A852WZT3_9MICO</name>
<feature type="compositionally biased region" description="Gly residues" evidence="1">
    <location>
        <begin position="79"/>
        <end position="95"/>
    </location>
</feature>
<sequence>MRFKKAAALFGAAEMARSWVRKNPDAARRYIDKASSTVDKRTGGKYSSKITGASDAAKKAVAKESGTSQASSATVPGSTTGGQGTGGQGTGGQGTGTTPPPPGQSSTS</sequence>
<evidence type="ECO:0008006" key="4">
    <source>
        <dbReference type="Google" id="ProtNLM"/>
    </source>
</evidence>
<dbReference type="EMBL" id="JACBZX010000001">
    <property type="protein sequence ID" value="NYG35767.1"/>
    <property type="molecule type" value="Genomic_DNA"/>
</dbReference>
<reference evidence="2 3" key="1">
    <citation type="submission" date="2020-07" db="EMBL/GenBank/DDBJ databases">
        <title>Sequencing the genomes of 1000 actinobacteria strains.</title>
        <authorList>
            <person name="Klenk H.-P."/>
        </authorList>
    </citation>
    <scope>NUCLEOTIDE SEQUENCE [LARGE SCALE GENOMIC DNA]</scope>
    <source>
        <strain evidence="2 3">DSM 24723</strain>
    </source>
</reference>
<feature type="compositionally biased region" description="Pro residues" evidence="1">
    <location>
        <begin position="98"/>
        <end position="108"/>
    </location>
</feature>
<dbReference type="AlphaFoldDB" id="A0A852WZT3"/>
<organism evidence="2 3">
    <name type="scientific">Janibacter alkaliphilus</name>
    <dbReference type="NCBI Taxonomy" id="1069963"/>
    <lineage>
        <taxon>Bacteria</taxon>
        <taxon>Bacillati</taxon>
        <taxon>Actinomycetota</taxon>
        <taxon>Actinomycetes</taxon>
        <taxon>Micrococcales</taxon>
        <taxon>Intrasporangiaceae</taxon>
        <taxon>Janibacter</taxon>
    </lineage>
</organism>
<dbReference type="Pfam" id="PF14013">
    <property type="entry name" value="MT0933_antitox"/>
    <property type="match status" value="1"/>
</dbReference>
<feature type="region of interest" description="Disordered" evidence="1">
    <location>
        <begin position="34"/>
        <end position="108"/>
    </location>
</feature>
<dbReference type="InterPro" id="IPR028037">
    <property type="entry name" value="Antitoxin_Rv0909/MT0933"/>
</dbReference>
<keyword evidence="3" id="KW-1185">Reference proteome</keyword>
<proteinExistence type="predicted"/>
<feature type="compositionally biased region" description="Polar residues" evidence="1">
    <location>
        <begin position="65"/>
        <end position="75"/>
    </location>
</feature>
<gene>
    <name evidence="2" type="ORF">BJY28_000236</name>
</gene>
<evidence type="ECO:0000256" key="1">
    <source>
        <dbReference type="SAM" id="MobiDB-lite"/>
    </source>
</evidence>